<feature type="compositionally biased region" description="Low complexity" evidence="1">
    <location>
        <begin position="23"/>
        <end position="36"/>
    </location>
</feature>
<dbReference type="Gene3D" id="3.30.1370.110">
    <property type="match status" value="1"/>
</dbReference>
<evidence type="ECO:0000259" key="2">
    <source>
        <dbReference type="PROSITE" id="PS50828"/>
    </source>
</evidence>
<sequence length="211" mass="23831">MKANIQQQLKQLSQSAKAKRQAAEAAAESQRAQQRATQRDEIAFAAAVGEVTPLKNRNQYQHPRDTRPIKPRRQSEESLAAEDYFYVGAGAEDAVPANFSKNGQGEHDIRRLQARHWPVVGYVDLHGYRQEEAQQLLNEFVDYVQQRGVCGEVVHGSGLGSKDFAPVLKTTVRRWLMAHPQVLAYAEPHKNNDGAVLILLRRRARTPQDER</sequence>
<dbReference type="PANTHER" id="PTHR35562:SF2">
    <property type="entry name" value="DNA ENDONUCLEASE SMRA-RELATED"/>
    <property type="match status" value="1"/>
</dbReference>
<accession>A0A892ZNJ1</accession>
<dbReference type="Pfam" id="PF01713">
    <property type="entry name" value="Smr"/>
    <property type="match status" value="1"/>
</dbReference>
<feature type="region of interest" description="Disordered" evidence="1">
    <location>
        <begin position="53"/>
        <end position="77"/>
    </location>
</feature>
<dbReference type="KEGG" id="ptes:JQU52_08655"/>
<feature type="region of interest" description="Disordered" evidence="1">
    <location>
        <begin position="1"/>
        <end position="38"/>
    </location>
</feature>
<evidence type="ECO:0000256" key="1">
    <source>
        <dbReference type="SAM" id="MobiDB-lite"/>
    </source>
</evidence>
<dbReference type="InterPro" id="IPR036063">
    <property type="entry name" value="Smr_dom_sf"/>
</dbReference>
<protein>
    <submittedName>
        <fullName evidence="3">Smr/MutS family protein</fullName>
    </submittedName>
</protein>
<dbReference type="RefSeq" id="WP_230340555.1">
    <property type="nucleotide sequence ID" value="NZ_CP069798.1"/>
</dbReference>
<gene>
    <name evidence="3" type="ORF">JQU52_08655</name>
</gene>
<dbReference type="InterPro" id="IPR002625">
    <property type="entry name" value="Smr_dom"/>
</dbReference>
<dbReference type="AlphaFoldDB" id="A0A892ZNJ1"/>
<evidence type="ECO:0000313" key="3">
    <source>
        <dbReference type="EMBL" id="QRQ83317.1"/>
    </source>
</evidence>
<dbReference type="Proteomes" id="UP000653156">
    <property type="component" value="Chromosome"/>
</dbReference>
<dbReference type="PANTHER" id="PTHR35562">
    <property type="entry name" value="DNA ENDONUCLEASE SMRA-RELATED"/>
    <property type="match status" value="1"/>
</dbReference>
<name>A0A892ZNJ1_9NEIS</name>
<organism evidence="3 4">
    <name type="scientific">Paralysiella testudinis</name>
    <dbReference type="NCBI Taxonomy" id="2809020"/>
    <lineage>
        <taxon>Bacteria</taxon>
        <taxon>Pseudomonadati</taxon>
        <taxon>Pseudomonadota</taxon>
        <taxon>Betaproteobacteria</taxon>
        <taxon>Neisseriales</taxon>
        <taxon>Neisseriaceae</taxon>
        <taxon>Paralysiella</taxon>
    </lineage>
</organism>
<reference evidence="3" key="1">
    <citation type="submission" date="2021-02" db="EMBL/GenBank/DDBJ databases">
        <title>Neisseriaceae sp. 26B isolated from the cloaca of a Common Toad-headed Turtle (Mesoclemmys nasuta).</title>
        <authorList>
            <person name="Spergser J."/>
            <person name="Busse H.-J."/>
        </authorList>
    </citation>
    <scope>NUCLEOTIDE SEQUENCE</scope>
    <source>
        <strain evidence="3">26B</strain>
    </source>
</reference>
<keyword evidence="4" id="KW-1185">Reference proteome</keyword>
<dbReference type="PROSITE" id="PS50828">
    <property type="entry name" value="SMR"/>
    <property type="match status" value="1"/>
</dbReference>
<feature type="compositionally biased region" description="Basic and acidic residues" evidence="1">
    <location>
        <begin position="62"/>
        <end position="76"/>
    </location>
</feature>
<dbReference type="EMBL" id="CP069798">
    <property type="protein sequence ID" value="QRQ83317.1"/>
    <property type="molecule type" value="Genomic_DNA"/>
</dbReference>
<dbReference type="SUPFAM" id="SSF160443">
    <property type="entry name" value="SMR domain-like"/>
    <property type="match status" value="1"/>
</dbReference>
<feature type="compositionally biased region" description="Low complexity" evidence="1">
    <location>
        <begin position="1"/>
        <end position="16"/>
    </location>
</feature>
<evidence type="ECO:0000313" key="4">
    <source>
        <dbReference type="Proteomes" id="UP000653156"/>
    </source>
</evidence>
<proteinExistence type="predicted"/>
<feature type="domain" description="Smr" evidence="2">
    <location>
        <begin position="123"/>
        <end position="201"/>
    </location>
</feature>
<dbReference type="SMART" id="SM00463">
    <property type="entry name" value="SMR"/>
    <property type="match status" value="1"/>
</dbReference>